<accession>A0A0G4LT48</accession>
<dbReference type="EMBL" id="CVQH01018424">
    <property type="protein sequence ID" value="CRK25119.1"/>
    <property type="molecule type" value="Genomic_DNA"/>
</dbReference>
<evidence type="ECO:0000313" key="2">
    <source>
        <dbReference type="EMBL" id="CRK25119.1"/>
    </source>
</evidence>
<evidence type="ECO:0000256" key="1">
    <source>
        <dbReference type="SAM" id="MobiDB-lite"/>
    </source>
</evidence>
<feature type="compositionally biased region" description="Low complexity" evidence="1">
    <location>
        <begin position="13"/>
        <end position="28"/>
    </location>
</feature>
<feature type="region of interest" description="Disordered" evidence="1">
    <location>
        <begin position="1"/>
        <end position="43"/>
    </location>
</feature>
<organism evidence="2 3">
    <name type="scientific">Verticillium longisporum</name>
    <name type="common">Verticillium dahliae var. longisporum</name>
    <dbReference type="NCBI Taxonomy" id="100787"/>
    <lineage>
        <taxon>Eukaryota</taxon>
        <taxon>Fungi</taxon>
        <taxon>Dikarya</taxon>
        <taxon>Ascomycota</taxon>
        <taxon>Pezizomycotina</taxon>
        <taxon>Sordariomycetes</taxon>
        <taxon>Hypocreomycetidae</taxon>
        <taxon>Glomerellales</taxon>
        <taxon>Plectosphaerellaceae</taxon>
        <taxon>Verticillium</taxon>
    </lineage>
</organism>
<evidence type="ECO:0000313" key="3">
    <source>
        <dbReference type="Proteomes" id="UP000044602"/>
    </source>
</evidence>
<gene>
    <name evidence="2" type="ORF">BN1708_018142</name>
</gene>
<dbReference type="Proteomes" id="UP000044602">
    <property type="component" value="Unassembled WGS sequence"/>
</dbReference>
<protein>
    <submittedName>
        <fullName evidence="2">Uncharacterized protein</fullName>
    </submittedName>
</protein>
<name>A0A0G4LT48_VERLO</name>
<proteinExistence type="predicted"/>
<keyword evidence="3" id="KW-1185">Reference proteome</keyword>
<feature type="compositionally biased region" description="Polar residues" evidence="1">
    <location>
        <begin position="32"/>
        <end position="43"/>
    </location>
</feature>
<feature type="compositionally biased region" description="Pro residues" evidence="1">
    <location>
        <begin position="1"/>
        <end position="12"/>
    </location>
</feature>
<sequence length="43" mass="4411">MTSLPPAPPSPAPSNHALSSSSVQLQLVTRNRPPSLTSASTRA</sequence>
<dbReference type="AlphaFoldDB" id="A0A0G4LT48"/>
<feature type="non-terminal residue" evidence="2">
    <location>
        <position position="43"/>
    </location>
</feature>
<reference evidence="2 3" key="1">
    <citation type="submission" date="2015-05" db="EMBL/GenBank/DDBJ databases">
        <authorList>
            <person name="Wang D.B."/>
            <person name="Wang M."/>
        </authorList>
    </citation>
    <scope>NUCLEOTIDE SEQUENCE [LARGE SCALE GENOMIC DNA]</scope>
    <source>
        <strain evidence="2">VL1</strain>
    </source>
</reference>